<evidence type="ECO:0000256" key="1">
    <source>
        <dbReference type="SAM" id="MobiDB-lite"/>
    </source>
</evidence>
<dbReference type="AlphaFoldDB" id="A0ABC8Z6E5"/>
<dbReference type="PANTHER" id="PTHR47718">
    <property type="entry name" value="OS01G0519700 PROTEIN"/>
    <property type="match status" value="1"/>
</dbReference>
<dbReference type="EMBL" id="OZ075128">
    <property type="protein sequence ID" value="CAL4955567.1"/>
    <property type="molecule type" value="Genomic_DNA"/>
</dbReference>
<name>A0ABC8Z6E5_9POAL</name>
<keyword evidence="3" id="KW-1185">Reference proteome</keyword>
<feature type="compositionally biased region" description="Basic residues" evidence="1">
    <location>
        <begin position="367"/>
        <end position="387"/>
    </location>
</feature>
<feature type="compositionally biased region" description="Acidic residues" evidence="1">
    <location>
        <begin position="37"/>
        <end position="47"/>
    </location>
</feature>
<gene>
    <name evidence="2" type="ORF">URODEC1_LOCUS41503</name>
</gene>
<accession>A0ABC8Z6E5</accession>
<evidence type="ECO:0000313" key="2">
    <source>
        <dbReference type="EMBL" id="CAL4955567.1"/>
    </source>
</evidence>
<feature type="region of interest" description="Disordered" evidence="1">
    <location>
        <begin position="366"/>
        <end position="407"/>
    </location>
</feature>
<feature type="region of interest" description="Disordered" evidence="1">
    <location>
        <begin position="15"/>
        <end position="47"/>
    </location>
</feature>
<reference evidence="2 3" key="2">
    <citation type="submission" date="2024-10" db="EMBL/GenBank/DDBJ databases">
        <authorList>
            <person name="Ryan C."/>
        </authorList>
    </citation>
    <scope>NUCLEOTIDE SEQUENCE [LARGE SCALE GENOMIC DNA]</scope>
</reference>
<evidence type="ECO:0008006" key="4">
    <source>
        <dbReference type="Google" id="ProtNLM"/>
    </source>
</evidence>
<evidence type="ECO:0000313" key="3">
    <source>
        <dbReference type="Proteomes" id="UP001497457"/>
    </source>
</evidence>
<organism evidence="2 3">
    <name type="scientific">Urochloa decumbens</name>
    <dbReference type="NCBI Taxonomy" id="240449"/>
    <lineage>
        <taxon>Eukaryota</taxon>
        <taxon>Viridiplantae</taxon>
        <taxon>Streptophyta</taxon>
        <taxon>Embryophyta</taxon>
        <taxon>Tracheophyta</taxon>
        <taxon>Spermatophyta</taxon>
        <taxon>Magnoliopsida</taxon>
        <taxon>Liliopsida</taxon>
        <taxon>Poales</taxon>
        <taxon>Poaceae</taxon>
        <taxon>PACMAD clade</taxon>
        <taxon>Panicoideae</taxon>
        <taxon>Panicodae</taxon>
        <taxon>Paniceae</taxon>
        <taxon>Melinidinae</taxon>
        <taxon>Urochloa</taxon>
    </lineage>
</organism>
<dbReference type="Proteomes" id="UP001497457">
    <property type="component" value="Chromosome 18b"/>
</dbReference>
<dbReference type="PANTHER" id="PTHR47718:SF2">
    <property type="entry name" value="PROTEIN FAR1-RELATED SEQUENCE 5-LIKE"/>
    <property type="match status" value="1"/>
</dbReference>
<reference evidence="3" key="1">
    <citation type="submission" date="2024-06" db="EMBL/GenBank/DDBJ databases">
        <authorList>
            <person name="Ryan C."/>
        </authorList>
    </citation>
    <scope>NUCLEOTIDE SEQUENCE [LARGE SCALE GENOMIC DNA]</scope>
</reference>
<sequence length="439" mass="50705">MAEFQYLSDKSIPELGLRFKNPEEEEEGSETEKDKDQDEDEDGAEDEETHILTDFSACMYGYEDKTTFEEAFDAMRTKVHKQTWLDSIYKVKEKWAECYMRDVFSLGVRSTQLSESFNNALKNHLKSDFDIVRFLKHFERTVEEKRRKEVESEFESRKKLPRRQMRTPMLVQVSEVYTPVIFEAFQSEYERSMAACSRVLEGDNRYAISIGSLHGDLSYEEERIVIGDPLNQKASYVANILNRWTREARNGSIQDREGRNVVENPKREAQLRYKFLSHKFHNLADKVASSRECCVLLENALDCLSSQLEEKLNVSTGAVNEPCKEQENVDPNIQQTDGLFAAAKLKKKEVQSKNARRFRTWLDKLRKQGKRKATKSAAQRKKGAKQQKKNDEVQPLVELSSGGSNTRLGQQDYNAIGSFTQFLMAPICEDDTLLGQDLF</sequence>
<proteinExistence type="predicted"/>
<protein>
    <recommendedName>
        <fullName evidence="4">Protein FAR1-RELATED SEQUENCE</fullName>
    </recommendedName>
</protein>